<keyword evidence="1" id="KW-0812">Transmembrane</keyword>
<evidence type="ECO:0000313" key="2">
    <source>
        <dbReference type="EMBL" id="OGN27633.1"/>
    </source>
</evidence>
<sequence>MKRALIPLIIIGLLVSGTLGLFLMDHMDSSSHIKCPFESAGIINCVLVQNPLDLATSHLNAFSKFFSAAPVSAFAALMSLAVLLAFALLVVPSYQFPKLRPARIKRYSAGRFIPLSDRDFIHWFALHENSPALN</sequence>
<gene>
    <name evidence="2" type="ORF">A2941_01420</name>
</gene>
<keyword evidence="1" id="KW-1133">Transmembrane helix</keyword>
<feature type="transmembrane region" description="Helical" evidence="1">
    <location>
        <begin position="73"/>
        <end position="96"/>
    </location>
</feature>
<keyword evidence="1" id="KW-0472">Membrane</keyword>
<protein>
    <submittedName>
        <fullName evidence="2">Uncharacterized protein</fullName>
    </submittedName>
</protein>
<organism evidence="2 3">
    <name type="scientific">Candidatus Yanofskybacteria bacterium RIFCSPLOWO2_01_FULL_49_17</name>
    <dbReference type="NCBI Taxonomy" id="1802700"/>
    <lineage>
        <taxon>Bacteria</taxon>
        <taxon>Candidatus Yanofskyibacteriota</taxon>
    </lineage>
</organism>
<dbReference type="AlphaFoldDB" id="A0A1F8GQI4"/>
<dbReference type="EMBL" id="MGKO01000008">
    <property type="protein sequence ID" value="OGN27633.1"/>
    <property type="molecule type" value="Genomic_DNA"/>
</dbReference>
<evidence type="ECO:0000256" key="1">
    <source>
        <dbReference type="SAM" id="Phobius"/>
    </source>
</evidence>
<reference evidence="2 3" key="1">
    <citation type="journal article" date="2016" name="Nat. Commun.">
        <title>Thousands of microbial genomes shed light on interconnected biogeochemical processes in an aquifer system.</title>
        <authorList>
            <person name="Anantharaman K."/>
            <person name="Brown C.T."/>
            <person name="Hug L.A."/>
            <person name="Sharon I."/>
            <person name="Castelle C.J."/>
            <person name="Probst A.J."/>
            <person name="Thomas B.C."/>
            <person name="Singh A."/>
            <person name="Wilkins M.J."/>
            <person name="Karaoz U."/>
            <person name="Brodie E.L."/>
            <person name="Williams K.H."/>
            <person name="Hubbard S.S."/>
            <person name="Banfield J.F."/>
        </authorList>
    </citation>
    <scope>NUCLEOTIDE SEQUENCE [LARGE SCALE GENOMIC DNA]</scope>
</reference>
<accession>A0A1F8GQI4</accession>
<dbReference type="Proteomes" id="UP000178444">
    <property type="component" value="Unassembled WGS sequence"/>
</dbReference>
<proteinExistence type="predicted"/>
<evidence type="ECO:0000313" key="3">
    <source>
        <dbReference type="Proteomes" id="UP000178444"/>
    </source>
</evidence>
<comment type="caution">
    <text evidence="2">The sequence shown here is derived from an EMBL/GenBank/DDBJ whole genome shotgun (WGS) entry which is preliminary data.</text>
</comment>
<name>A0A1F8GQI4_9BACT</name>